<gene>
    <name evidence="3" type="ORF">G3I43_15010</name>
    <name evidence="4" type="ORF">G3I58_21635</name>
</gene>
<feature type="domain" description="NAD-dependent epimerase/dehydratase" evidence="2">
    <location>
        <begin position="31"/>
        <end position="177"/>
    </location>
</feature>
<dbReference type="RefSeq" id="WP_164221995.1">
    <property type="nucleotide sequence ID" value="NZ_CBDRIV010000054.1"/>
</dbReference>
<evidence type="ECO:0000313" key="5">
    <source>
        <dbReference type="Proteomes" id="UP000470951"/>
    </source>
</evidence>
<dbReference type="Gene3D" id="3.40.50.720">
    <property type="entry name" value="NAD(P)-binding Rossmann-like Domain"/>
    <property type="match status" value="1"/>
</dbReference>
<accession>A0A6G3SRI1</accession>
<dbReference type="Proteomes" id="UP000470951">
    <property type="component" value="Unassembled WGS sequence"/>
</dbReference>
<dbReference type="PANTHER" id="PTHR43000">
    <property type="entry name" value="DTDP-D-GLUCOSE 4,6-DEHYDRATASE-RELATED"/>
    <property type="match status" value="1"/>
</dbReference>
<dbReference type="EMBL" id="JAAGMK010000413">
    <property type="protein sequence ID" value="NEB85480.1"/>
    <property type="molecule type" value="Genomic_DNA"/>
</dbReference>
<dbReference type="InterPro" id="IPR001509">
    <property type="entry name" value="Epimerase_deHydtase"/>
</dbReference>
<evidence type="ECO:0000256" key="1">
    <source>
        <dbReference type="ARBA" id="ARBA00007637"/>
    </source>
</evidence>
<comment type="caution">
    <text evidence="3">The sequence shown here is derived from an EMBL/GenBank/DDBJ whole genome shotgun (WGS) entry which is preliminary data.</text>
</comment>
<evidence type="ECO:0000313" key="4">
    <source>
        <dbReference type="EMBL" id="NEC00559.1"/>
    </source>
</evidence>
<evidence type="ECO:0000313" key="3">
    <source>
        <dbReference type="EMBL" id="NEB85480.1"/>
    </source>
</evidence>
<comment type="similarity">
    <text evidence="1">Belongs to the NAD(P)-dependent epimerase/dehydratase family.</text>
</comment>
<dbReference type="EMBL" id="JAAGMS010000238">
    <property type="protein sequence ID" value="NEC00559.1"/>
    <property type="molecule type" value="Genomic_DNA"/>
</dbReference>
<dbReference type="Pfam" id="PF01370">
    <property type="entry name" value="Epimerase"/>
    <property type="match status" value="1"/>
</dbReference>
<protein>
    <submittedName>
        <fullName evidence="3">NAD-dependent epimerase/dehydratase family protein</fullName>
    </submittedName>
</protein>
<name>A0A6G3SRI1_STRAQ</name>
<reference evidence="3 5" key="1">
    <citation type="submission" date="2020-01" db="EMBL/GenBank/DDBJ databases">
        <title>Insect and environment-associated Actinomycetes.</title>
        <authorList>
            <person name="Currrie C."/>
            <person name="Chevrette M."/>
            <person name="Carlson C."/>
            <person name="Stubbendieck R."/>
            <person name="Wendt-Pienkowski E."/>
        </authorList>
    </citation>
    <scope>NUCLEOTIDE SEQUENCE</scope>
    <source>
        <strain evidence="3">SID505</strain>
        <strain evidence="4 5">SID7903</strain>
    </source>
</reference>
<dbReference type="SUPFAM" id="SSF51735">
    <property type="entry name" value="NAD(P)-binding Rossmann-fold domains"/>
    <property type="match status" value="1"/>
</dbReference>
<dbReference type="InterPro" id="IPR036291">
    <property type="entry name" value="NAD(P)-bd_dom_sf"/>
</dbReference>
<evidence type="ECO:0000259" key="2">
    <source>
        <dbReference type="Pfam" id="PF01370"/>
    </source>
</evidence>
<dbReference type="AlphaFoldDB" id="A0A6G3SRI1"/>
<proteinExistence type="inferred from homology"/>
<sequence length="251" mass="26963">MDIVGNGFLARHLRSLAGRHGGTLVLAAGVSWAAHTSPADFAREAALVEEKIAACLASGERLVFFSTASTGMYGKVDGPGREDRPVVPCTPYGTHKLALEKRLEASGVDYLALRLGHLVGPGQPPHQLLPTLVRQMRTGTVHVHRGATRDLIDIDDVVTIVDRLLGAGLSREKVNVASGNAVPIERIIDHIEERTGLAARRVYRDRGGHHTISTDKLRALVPETEAMGFGPSYHRRVLDAFLTAAVPTATP</sequence>
<organism evidence="3">
    <name type="scientific">Streptomyces anulatus</name>
    <name type="common">Streptomyces chrysomallus</name>
    <dbReference type="NCBI Taxonomy" id="1892"/>
    <lineage>
        <taxon>Bacteria</taxon>
        <taxon>Bacillati</taxon>
        <taxon>Actinomycetota</taxon>
        <taxon>Actinomycetes</taxon>
        <taxon>Kitasatosporales</taxon>
        <taxon>Streptomycetaceae</taxon>
        <taxon>Streptomyces</taxon>
    </lineage>
</organism>